<proteinExistence type="predicted"/>
<dbReference type="InterPro" id="IPR025178">
    <property type="entry name" value="Lnb_N"/>
</dbReference>
<evidence type="ECO:0000259" key="2">
    <source>
        <dbReference type="Pfam" id="PF13387"/>
    </source>
</evidence>
<dbReference type="EMBL" id="JMCB01000022">
    <property type="protein sequence ID" value="KFE62283.1"/>
    <property type="molecule type" value="Genomic_DNA"/>
</dbReference>
<accession>A0A085W3M0</accession>
<keyword evidence="1" id="KW-0732">Signal</keyword>
<dbReference type="OrthoDB" id="5377135at2"/>
<gene>
    <name evidence="3" type="ORF">DB31_3993</name>
</gene>
<dbReference type="STRING" id="394096.DB31_3993"/>
<dbReference type="AlphaFoldDB" id="A0A085W3M0"/>
<sequence length="917" mass="101678">MRLLALVSVLLGALPAGAELPLSERIAALEAEHGVVLRPREAWDAALVAEIEAGLASLPPALRRPPGGLLELELHRESSPLGLGDGSVTRPEWTEGHQRFHLYRYAPSKERRATFRLSRLTDEEAERLWRRRAVVHAVVQRWDDARGWSQGPRWRRLNGWVGPFERLFTFHEEVLMRYAGAFSRARGQVSASLDLVTFAEELLAPVESLRPDALGVDDQVRCQEFSKARALSESLAAEGLASLPPRGRCPAFDTWAELENLTHFEVMMAAASGRQPESLFGHLMLRPVWREGAVPRGPGFAPVVQLVALTGLEARGLQYSLKGLLGGYDTGFLTTTMGEVSHETMELEQRSVRRFRLRLTPTEQVRLLERIWELERRGYFPYRFFTENCASALVFLLNGALEGGRKVRLPGSLWVLPAAALDMISRVEVEAPGGETQPLLEYIPDDFESTEARAERAHVSREELLSGLSAQLPSAARARLRLLHWRLRSASPEVRRATYIRMPEVLTELLQAVPPEQVDEVRRQLHAYMAWSVRVERGAADRAEGEKLEIERNRVLAVRVRVPSAAEGVRDRQRQFEREDELQRRLAVLDRISLLQEALAKAPRRPATSEELRILEQAEVTEAAFIASTEAQGALQEGALASVDPGTFLAEDHRQKVESAQAWADGALVRSGAARMVMAMGVDFPAAGGSRPVLVFQSAGLSESLGDARLHGFQSGSELRALEGELSLLPRKGVPRVLSSRFTLVGYRTLMRELPIHQRSVRDALGWGMAAQMETQRERAVPYRATALAEALAVVSEGPRFRHFTVLGAGMKAGMHWGPGVLAPALGPRLSLSHRTGLPGSLANAVRLEAEYAPFWRMGDGITHEAIGTLQVDLAVGQLGRYRLLLAPRAQARWAGRLASRLDSTLERRLVLGLELN</sequence>
<dbReference type="Pfam" id="PF13387">
    <property type="entry name" value="Lnb_N"/>
    <property type="match status" value="1"/>
</dbReference>
<comment type="caution">
    <text evidence="3">The sequence shown here is derived from an EMBL/GenBank/DDBJ whole genome shotgun (WGS) entry which is preliminary data.</text>
</comment>
<dbReference type="RefSeq" id="WP_044197373.1">
    <property type="nucleotide sequence ID" value="NZ_JMCB01000022.1"/>
</dbReference>
<feature type="chain" id="PRO_5001799209" evidence="1">
    <location>
        <begin position="19"/>
        <end position="917"/>
    </location>
</feature>
<organism evidence="3 4">
    <name type="scientific">Hyalangium minutum</name>
    <dbReference type="NCBI Taxonomy" id="394096"/>
    <lineage>
        <taxon>Bacteria</taxon>
        <taxon>Pseudomonadati</taxon>
        <taxon>Myxococcota</taxon>
        <taxon>Myxococcia</taxon>
        <taxon>Myxococcales</taxon>
        <taxon>Cystobacterineae</taxon>
        <taxon>Archangiaceae</taxon>
        <taxon>Hyalangium</taxon>
    </lineage>
</organism>
<dbReference type="PATRIC" id="fig|394096.3.peg.7729"/>
<dbReference type="Proteomes" id="UP000028725">
    <property type="component" value="Unassembled WGS sequence"/>
</dbReference>
<feature type="domain" description="Lnb N-terminal periplasmic" evidence="2">
    <location>
        <begin position="252"/>
        <end position="404"/>
    </location>
</feature>
<keyword evidence="4" id="KW-1185">Reference proteome</keyword>
<reference evidence="3 4" key="1">
    <citation type="submission" date="2014-04" db="EMBL/GenBank/DDBJ databases">
        <title>Genome assembly of Hyalangium minutum DSM 14724.</title>
        <authorList>
            <person name="Sharma G."/>
            <person name="Subramanian S."/>
        </authorList>
    </citation>
    <scope>NUCLEOTIDE SEQUENCE [LARGE SCALE GENOMIC DNA]</scope>
    <source>
        <strain evidence="3 4">DSM 14724</strain>
    </source>
</reference>
<evidence type="ECO:0000313" key="4">
    <source>
        <dbReference type="Proteomes" id="UP000028725"/>
    </source>
</evidence>
<protein>
    <submittedName>
        <fullName evidence="3">Putative outermembrane protein</fullName>
    </submittedName>
</protein>
<evidence type="ECO:0000256" key="1">
    <source>
        <dbReference type="SAM" id="SignalP"/>
    </source>
</evidence>
<name>A0A085W3M0_9BACT</name>
<evidence type="ECO:0000313" key="3">
    <source>
        <dbReference type="EMBL" id="KFE62283.1"/>
    </source>
</evidence>
<feature type="signal peptide" evidence="1">
    <location>
        <begin position="1"/>
        <end position="18"/>
    </location>
</feature>